<keyword evidence="3" id="KW-1185">Reference proteome</keyword>
<proteinExistence type="predicted"/>
<gene>
    <name evidence="2" type="ORF">CLV70_102614</name>
</gene>
<dbReference type="Pfam" id="PF00027">
    <property type="entry name" value="cNMP_binding"/>
    <property type="match status" value="1"/>
</dbReference>
<dbReference type="CDD" id="cd00038">
    <property type="entry name" value="CAP_ED"/>
    <property type="match status" value="1"/>
</dbReference>
<evidence type="ECO:0000313" key="3">
    <source>
        <dbReference type="Proteomes" id="UP000239209"/>
    </source>
</evidence>
<name>A0A2T0SGB4_9ACTN</name>
<dbReference type="InterPro" id="IPR018490">
    <property type="entry name" value="cNMP-bd_dom_sf"/>
</dbReference>
<dbReference type="PROSITE" id="PS50042">
    <property type="entry name" value="CNMP_BINDING_3"/>
    <property type="match status" value="1"/>
</dbReference>
<dbReference type="AlphaFoldDB" id="A0A2T0SGB4"/>
<organism evidence="2 3">
    <name type="scientific">Pseudosporangium ferrugineum</name>
    <dbReference type="NCBI Taxonomy" id="439699"/>
    <lineage>
        <taxon>Bacteria</taxon>
        <taxon>Bacillati</taxon>
        <taxon>Actinomycetota</taxon>
        <taxon>Actinomycetes</taxon>
        <taxon>Micromonosporales</taxon>
        <taxon>Micromonosporaceae</taxon>
        <taxon>Pseudosporangium</taxon>
    </lineage>
</organism>
<dbReference type="OrthoDB" id="290916at2"/>
<reference evidence="2 3" key="1">
    <citation type="submission" date="2018-03" db="EMBL/GenBank/DDBJ databases">
        <title>Genomic Encyclopedia of Archaeal and Bacterial Type Strains, Phase II (KMG-II): from individual species to whole genera.</title>
        <authorList>
            <person name="Goeker M."/>
        </authorList>
    </citation>
    <scope>NUCLEOTIDE SEQUENCE [LARGE SCALE GENOMIC DNA]</scope>
    <source>
        <strain evidence="2 3">DSM 45348</strain>
    </source>
</reference>
<dbReference type="Proteomes" id="UP000239209">
    <property type="component" value="Unassembled WGS sequence"/>
</dbReference>
<comment type="caution">
    <text evidence="2">The sequence shown here is derived from an EMBL/GenBank/DDBJ whole genome shotgun (WGS) entry which is preliminary data.</text>
</comment>
<evidence type="ECO:0000313" key="2">
    <source>
        <dbReference type="EMBL" id="PRY32403.1"/>
    </source>
</evidence>
<accession>A0A2T0SGB4</accession>
<dbReference type="InterPro" id="IPR014710">
    <property type="entry name" value="RmlC-like_jellyroll"/>
</dbReference>
<evidence type="ECO:0000259" key="1">
    <source>
        <dbReference type="PROSITE" id="PS50042"/>
    </source>
</evidence>
<dbReference type="SMART" id="SM00100">
    <property type="entry name" value="cNMP"/>
    <property type="match status" value="1"/>
</dbReference>
<dbReference type="Gene3D" id="2.60.120.10">
    <property type="entry name" value="Jelly Rolls"/>
    <property type="match status" value="1"/>
</dbReference>
<sequence>MVSVTTFSVFDLLVLHPFLSGMPGPRLRQVAVHGRPVVWPAGYRVFREDAVAANFWLVTSGEVDLDFHVPGRGDVVIDSVAGGGLLGLSWLRAPYRWTTGAVCTDRCQAVEFDARGVRNLMAEDSGCGADLTRRVTAVLGDRLRGARARLTLLGAVPPDPAGTLSRAPRDE</sequence>
<protein>
    <submittedName>
        <fullName evidence="2">Cyclic nucleotide-binding domain-containing protein</fullName>
    </submittedName>
</protein>
<dbReference type="SUPFAM" id="SSF51206">
    <property type="entry name" value="cAMP-binding domain-like"/>
    <property type="match status" value="1"/>
</dbReference>
<dbReference type="EMBL" id="PVZG01000002">
    <property type="protein sequence ID" value="PRY32403.1"/>
    <property type="molecule type" value="Genomic_DNA"/>
</dbReference>
<feature type="domain" description="Cyclic nucleotide-binding" evidence="1">
    <location>
        <begin position="18"/>
        <end position="87"/>
    </location>
</feature>
<dbReference type="InterPro" id="IPR000595">
    <property type="entry name" value="cNMP-bd_dom"/>
</dbReference>